<protein>
    <submittedName>
        <fullName evidence="3">Uncharacterized protein</fullName>
    </submittedName>
</protein>
<evidence type="ECO:0000256" key="1">
    <source>
        <dbReference type="SAM" id="MobiDB-lite"/>
    </source>
</evidence>
<evidence type="ECO:0000313" key="3">
    <source>
        <dbReference type="EMBL" id="KAK3360838.1"/>
    </source>
</evidence>
<feature type="compositionally biased region" description="Low complexity" evidence="1">
    <location>
        <begin position="75"/>
        <end position="86"/>
    </location>
</feature>
<reference evidence="3" key="2">
    <citation type="submission" date="2023-06" db="EMBL/GenBank/DDBJ databases">
        <authorList>
            <consortium name="Lawrence Berkeley National Laboratory"/>
            <person name="Haridas S."/>
            <person name="Hensen N."/>
            <person name="Bonometti L."/>
            <person name="Westerberg I."/>
            <person name="Brannstrom I.O."/>
            <person name="Guillou S."/>
            <person name="Cros-Aarteil S."/>
            <person name="Calhoun S."/>
            <person name="Kuo A."/>
            <person name="Mondo S."/>
            <person name="Pangilinan J."/>
            <person name="Riley R."/>
            <person name="Labutti K."/>
            <person name="Andreopoulos B."/>
            <person name="Lipzen A."/>
            <person name="Chen C."/>
            <person name="Yanf M."/>
            <person name="Daum C."/>
            <person name="Ng V."/>
            <person name="Clum A."/>
            <person name="Steindorff A."/>
            <person name="Ohm R."/>
            <person name="Martin F."/>
            <person name="Silar P."/>
            <person name="Natvig D."/>
            <person name="Lalanne C."/>
            <person name="Gautier V."/>
            <person name="Ament-Velasquez S.L."/>
            <person name="Kruys A."/>
            <person name="Hutchinson M.I."/>
            <person name="Powell A.J."/>
            <person name="Barry K."/>
            <person name="Miller A.N."/>
            <person name="Grigoriev I.V."/>
            <person name="Debuchy R."/>
            <person name="Gladieux P."/>
            <person name="Thoren M.H."/>
            <person name="Johannesson H."/>
        </authorList>
    </citation>
    <scope>NUCLEOTIDE SEQUENCE</scope>
    <source>
        <strain evidence="3">CBS 958.72</strain>
    </source>
</reference>
<evidence type="ECO:0000313" key="4">
    <source>
        <dbReference type="Proteomes" id="UP001287356"/>
    </source>
</evidence>
<feature type="region of interest" description="Disordered" evidence="1">
    <location>
        <begin position="60"/>
        <end position="86"/>
    </location>
</feature>
<keyword evidence="2" id="KW-0732">Signal</keyword>
<organism evidence="3 4">
    <name type="scientific">Lasiosphaeria ovina</name>
    <dbReference type="NCBI Taxonomy" id="92902"/>
    <lineage>
        <taxon>Eukaryota</taxon>
        <taxon>Fungi</taxon>
        <taxon>Dikarya</taxon>
        <taxon>Ascomycota</taxon>
        <taxon>Pezizomycotina</taxon>
        <taxon>Sordariomycetes</taxon>
        <taxon>Sordariomycetidae</taxon>
        <taxon>Sordariales</taxon>
        <taxon>Lasiosphaeriaceae</taxon>
        <taxon>Lasiosphaeria</taxon>
    </lineage>
</organism>
<name>A0AAE0JS64_9PEZI</name>
<dbReference type="Proteomes" id="UP001287356">
    <property type="component" value="Unassembled WGS sequence"/>
</dbReference>
<reference evidence="3" key="1">
    <citation type="journal article" date="2023" name="Mol. Phylogenet. Evol.">
        <title>Genome-scale phylogeny and comparative genomics of the fungal order Sordariales.</title>
        <authorList>
            <person name="Hensen N."/>
            <person name="Bonometti L."/>
            <person name="Westerberg I."/>
            <person name="Brannstrom I.O."/>
            <person name="Guillou S."/>
            <person name="Cros-Aarteil S."/>
            <person name="Calhoun S."/>
            <person name="Haridas S."/>
            <person name="Kuo A."/>
            <person name="Mondo S."/>
            <person name="Pangilinan J."/>
            <person name="Riley R."/>
            <person name="LaButti K."/>
            <person name="Andreopoulos B."/>
            <person name="Lipzen A."/>
            <person name="Chen C."/>
            <person name="Yan M."/>
            <person name="Daum C."/>
            <person name="Ng V."/>
            <person name="Clum A."/>
            <person name="Steindorff A."/>
            <person name="Ohm R.A."/>
            <person name="Martin F."/>
            <person name="Silar P."/>
            <person name="Natvig D.O."/>
            <person name="Lalanne C."/>
            <person name="Gautier V."/>
            <person name="Ament-Velasquez S.L."/>
            <person name="Kruys A."/>
            <person name="Hutchinson M.I."/>
            <person name="Powell A.J."/>
            <person name="Barry K."/>
            <person name="Miller A.N."/>
            <person name="Grigoriev I.V."/>
            <person name="Debuchy R."/>
            <person name="Gladieux P."/>
            <person name="Hiltunen Thoren M."/>
            <person name="Johannesson H."/>
        </authorList>
    </citation>
    <scope>NUCLEOTIDE SEQUENCE</scope>
    <source>
        <strain evidence="3">CBS 958.72</strain>
    </source>
</reference>
<feature type="chain" id="PRO_5042028410" evidence="2">
    <location>
        <begin position="19"/>
        <end position="86"/>
    </location>
</feature>
<dbReference type="EMBL" id="JAULSN010000014">
    <property type="protein sequence ID" value="KAK3360838.1"/>
    <property type="molecule type" value="Genomic_DNA"/>
</dbReference>
<evidence type="ECO:0000256" key="2">
    <source>
        <dbReference type="SAM" id="SignalP"/>
    </source>
</evidence>
<feature type="signal peptide" evidence="2">
    <location>
        <begin position="1"/>
        <end position="18"/>
    </location>
</feature>
<proteinExistence type="predicted"/>
<comment type="caution">
    <text evidence="3">The sequence shown here is derived from an EMBL/GenBank/DDBJ whole genome shotgun (WGS) entry which is preliminary data.</text>
</comment>
<accession>A0AAE0JS64</accession>
<sequence>MVAVAWLLWYGLGKVVEGKGKRASYRRLGNLVGVDVETRNQSLYACGSFDLPPAALRPCGGGAGPVLQDSPYGLPSSSPASDAGGP</sequence>
<gene>
    <name evidence="3" type="ORF">B0T24DRAFT_643613</name>
</gene>
<dbReference type="AlphaFoldDB" id="A0AAE0JS64"/>
<keyword evidence="4" id="KW-1185">Reference proteome</keyword>